<gene>
    <name evidence="1" type="ORF">Ark11_1326</name>
</gene>
<sequence>MIIQPTSSCDCAYSCSTTQNEEAEPCDALSAGNLTLNESLLSIVKEKQYYRYGSTDLVMRELSPLLHNPDFIPYYKKWKFMIDHEFGSIINVSLSLFANKLAELSCGSISEKKLFLSVISRIKLNVPFVKTRSITTSFISSKIEKAVRFYAGKEVGNVINTGSNNYGNLRTIILRKARSALLEENNISKLIKYISNMICEFHEKKQYKEYFENKFSSHFDAKKTPFAEFTDLYCSHMEEDTDILSKSIDILHNIGQNEECCMSFAFSTFLGNTMFYHEAKVLNSILIHATDDLIISLKELLYSGKVEIFGENDKTTPYPCSTIFGERETGNKNPYSNELKKFFFDAQEYLKGIIEKFLLSNDVVIIDRDKIATCDKYFRDEIVRSSLRYLRLELHSCIKI</sequence>
<keyword evidence="2" id="KW-1185">Reference proteome</keyword>
<evidence type="ECO:0000313" key="2">
    <source>
        <dbReference type="Proteomes" id="UP000198651"/>
    </source>
</evidence>
<dbReference type="STRING" id="1561003.Ark11_1326"/>
<evidence type="ECO:0000313" key="1">
    <source>
        <dbReference type="EMBL" id="CUT18130.1"/>
    </source>
</evidence>
<protein>
    <submittedName>
        <fullName evidence="1">Uncharacterized protein</fullName>
    </submittedName>
</protein>
<dbReference type="Proteomes" id="UP000198651">
    <property type="component" value="Chromosome I"/>
</dbReference>
<dbReference type="AlphaFoldDB" id="A0A0S4M5E2"/>
<organism evidence="1 2">
    <name type="scientific">Candidatus Ichthyocystis hellenicum</name>
    <dbReference type="NCBI Taxonomy" id="1561003"/>
    <lineage>
        <taxon>Bacteria</taxon>
        <taxon>Pseudomonadati</taxon>
        <taxon>Pseudomonadota</taxon>
        <taxon>Betaproteobacteria</taxon>
        <taxon>Burkholderiales</taxon>
        <taxon>Candidatus Ichthyocystis</taxon>
    </lineage>
</organism>
<dbReference type="RefSeq" id="WP_092343541.1">
    <property type="nucleotide sequence ID" value="NZ_LN906597.1"/>
</dbReference>
<accession>A0A0S4M5E2</accession>
<dbReference type="EMBL" id="LN906597">
    <property type="protein sequence ID" value="CUT18130.1"/>
    <property type="molecule type" value="Genomic_DNA"/>
</dbReference>
<reference evidence="2" key="1">
    <citation type="submission" date="2015-11" db="EMBL/GenBank/DDBJ databases">
        <authorList>
            <person name="Seth-Smith H.M.B."/>
        </authorList>
    </citation>
    <scope>NUCLEOTIDE SEQUENCE [LARGE SCALE GENOMIC DNA]</scope>
    <source>
        <strain evidence="2">2013Ark11</strain>
    </source>
</reference>
<dbReference type="OrthoDB" id="9993402at2"/>
<proteinExistence type="predicted"/>
<name>A0A0S4M5E2_9BURK</name>